<name>W9RD96_9ROSA</name>
<organism evidence="1 2">
    <name type="scientific">Morus notabilis</name>
    <dbReference type="NCBI Taxonomy" id="981085"/>
    <lineage>
        <taxon>Eukaryota</taxon>
        <taxon>Viridiplantae</taxon>
        <taxon>Streptophyta</taxon>
        <taxon>Embryophyta</taxon>
        <taxon>Tracheophyta</taxon>
        <taxon>Spermatophyta</taxon>
        <taxon>Magnoliopsida</taxon>
        <taxon>eudicotyledons</taxon>
        <taxon>Gunneridae</taxon>
        <taxon>Pentapetalae</taxon>
        <taxon>rosids</taxon>
        <taxon>fabids</taxon>
        <taxon>Rosales</taxon>
        <taxon>Moraceae</taxon>
        <taxon>Moreae</taxon>
        <taxon>Morus</taxon>
    </lineage>
</organism>
<protein>
    <submittedName>
        <fullName evidence="1">Uncharacterized protein</fullName>
    </submittedName>
</protein>
<keyword evidence="2" id="KW-1185">Reference proteome</keyword>
<dbReference type="EMBL" id="KE344884">
    <property type="protein sequence ID" value="EXB83504.1"/>
    <property type="molecule type" value="Genomic_DNA"/>
</dbReference>
<gene>
    <name evidence="1" type="ORF">L484_002739</name>
</gene>
<sequence length="97" mass="9983">MGDCGLRPSGYTGNWDFQEGKPGRGGTVIKFGGSSPAVVETLSLSGVGWFLEVVGEPCGVGNTFLDDGEGWFGEGDARGVLGFEGSLSSYVIAFIGI</sequence>
<reference evidence="2" key="1">
    <citation type="submission" date="2013-01" db="EMBL/GenBank/DDBJ databases">
        <title>Draft Genome Sequence of a Mulberry Tree, Morus notabilis C.K. Schneid.</title>
        <authorList>
            <person name="He N."/>
            <person name="Zhao S."/>
        </authorList>
    </citation>
    <scope>NUCLEOTIDE SEQUENCE</scope>
</reference>
<proteinExistence type="predicted"/>
<dbReference type="AlphaFoldDB" id="W9RD96"/>
<accession>W9RD96</accession>
<evidence type="ECO:0000313" key="1">
    <source>
        <dbReference type="EMBL" id="EXB83504.1"/>
    </source>
</evidence>
<dbReference type="Proteomes" id="UP000030645">
    <property type="component" value="Unassembled WGS sequence"/>
</dbReference>
<evidence type="ECO:0000313" key="2">
    <source>
        <dbReference type="Proteomes" id="UP000030645"/>
    </source>
</evidence>